<evidence type="ECO:0000256" key="7">
    <source>
        <dbReference type="ARBA" id="ARBA00022722"/>
    </source>
</evidence>
<dbReference type="RefSeq" id="XP_007918631.1">
    <property type="nucleotide sequence ID" value="XM_007920440.1"/>
</dbReference>
<dbReference type="PANTHER" id="PTHR11240">
    <property type="entry name" value="RIBONUCLEASE T2"/>
    <property type="match status" value="1"/>
</dbReference>
<sequence>METYWKDYTGDDESFWEHEFGKHGTCMSTLEPTCYDNYQPTQEATDYFKRTVSVFKTLPSYKWLAEAGIVPSTTTTYTLAAIQAALKANFGHNVVIDCNSKHELNELWYHFNVRGSIQTGEFVPVEPVGSGSTCPSTGIKYLPKYQTASSSTVAPTSTGTATTTGVGATSSTSASPVALSGKGIFNVVSPDVPPSQTGGFLISGGTWYRNGGTPATYTATPNADGLTFTLNTSKGKCTILDDASISCAASVTDASSFGYDGTYLTYDGSSTFYAAAVPTGTPQVTVYTTPMAVSLQATWVAK</sequence>
<keyword evidence="9" id="KW-0255">Endonuclease</keyword>
<evidence type="ECO:0000256" key="3">
    <source>
        <dbReference type="ARBA" id="ARBA00007469"/>
    </source>
</evidence>
<dbReference type="GO" id="GO:0005775">
    <property type="term" value="C:vacuolar lumen"/>
    <property type="evidence" value="ECO:0007669"/>
    <property type="project" value="UniProtKB-SubCell"/>
</dbReference>
<evidence type="ECO:0000256" key="4">
    <source>
        <dbReference type="ARBA" id="ARBA00012571"/>
    </source>
</evidence>
<evidence type="ECO:0000313" key="15">
    <source>
        <dbReference type="Proteomes" id="UP000014074"/>
    </source>
</evidence>
<dbReference type="GO" id="GO:0003723">
    <property type="term" value="F:RNA binding"/>
    <property type="evidence" value="ECO:0007669"/>
    <property type="project" value="InterPro"/>
</dbReference>
<gene>
    <name evidence="14" type="ORF">UCRPA7_7920</name>
</gene>
<name>R8BBH8_PHAM7</name>
<dbReference type="InterPro" id="IPR033130">
    <property type="entry name" value="RNase_T2_His_AS_2"/>
</dbReference>
<evidence type="ECO:0000256" key="8">
    <source>
        <dbReference type="ARBA" id="ARBA00022729"/>
    </source>
</evidence>
<evidence type="ECO:0000256" key="1">
    <source>
        <dbReference type="ARBA" id="ARBA00004410"/>
    </source>
</evidence>
<dbReference type="InterPro" id="IPR036430">
    <property type="entry name" value="RNase_T2-like_sf"/>
</dbReference>
<feature type="domain" description="RNase T2-like C-terminal" evidence="13">
    <location>
        <begin position="179"/>
        <end position="300"/>
    </location>
</feature>
<dbReference type="InterPro" id="IPR057328">
    <property type="entry name" value="RNaseT2L_C"/>
</dbReference>
<dbReference type="GO" id="GO:0006401">
    <property type="term" value="P:RNA catabolic process"/>
    <property type="evidence" value="ECO:0007669"/>
    <property type="project" value="TreeGrafter"/>
</dbReference>
<reference evidence="15" key="1">
    <citation type="journal article" date="2013" name="Genome Announc.">
        <title>Draft genome sequence of the ascomycete Phaeoacremonium aleophilum strain UCR-PA7, a causal agent of the esca disease complex in grapevines.</title>
        <authorList>
            <person name="Blanco-Ulate B."/>
            <person name="Rolshausen P."/>
            <person name="Cantu D."/>
        </authorList>
    </citation>
    <scope>NUCLEOTIDE SEQUENCE [LARGE SCALE GENOMIC DNA]</scope>
    <source>
        <strain evidence="15">UCR-PA7</strain>
    </source>
</reference>
<evidence type="ECO:0000256" key="2">
    <source>
        <dbReference type="ARBA" id="ARBA00004496"/>
    </source>
</evidence>
<comment type="function">
    <text evidence="11">Rnase which modulates cell survival under stress conditions. Released from the vacuole to the cytoplasm during stress to promote tRNA and rRNA cleavage and to activate separately a downstream pathway that promotes cell death. Involved in cell size, vacuolar morphology and growth at high temperatures and high salt concentration.</text>
</comment>
<proteinExistence type="inferred from homology"/>
<accession>R8BBH8</accession>
<dbReference type="eggNOG" id="KOG1642">
    <property type="taxonomic scope" value="Eukaryota"/>
</dbReference>
<dbReference type="EC" id="4.6.1.19" evidence="4"/>
<keyword evidence="15" id="KW-1185">Reference proteome</keyword>
<dbReference type="SUPFAM" id="SSF55895">
    <property type="entry name" value="Ribonuclease Rh-like"/>
    <property type="match status" value="1"/>
</dbReference>
<dbReference type="GeneID" id="19328722"/>
<evidence type="ECO:0000256" key="10">
    <source>
        <dbReference type="ARBA" id="ARBA00023180"/>
    </source>
</evidence>
<keyword evidence="9" id="KW-0378">Hydrolase</keyword>
<dbReference type="EMBL" id="KB933328">
    <property type="protein sequence ID" value="EON96624.1"/>
    <property type="molecule type" value="Genomic_DNA"/>
</dbReference>
<dbReference type="Gene3D" id="3.90.730.10">
    <property type="entry name" value="Ribonuclease T2-like"/>
    <property type="match status" value="1"/>
</dbReference>
<keyword evidence="6" id="KW-0926">Vacuole</keyword>
<keyword evidence="10" id="KW-0325">Glycoprotein</keyword>
<dbReference type="PANTHER" id="PTHR11240:SF22">
    <property type="entry name" value="RIBONUCLEASE T2"/>
    <property type="match status" value="1"/>
</dbReference>
<evidence type="ECO:0000313" key="14">
    <source>
        <dbReference type="EMBL" id="EON96624.1"/>
    </source>
</evidence>
<evidence type="ECO:0000256" key="6">
    <source>
        <dbReference type="ARBA" id="ARBA00022554"/>
    </source>
</evidence>
<comment type="similarity">
    <text evidence="3 12">Belongs to the RNase T2 family.</text>
</comment>
<keyword evidence="7" id="KW-0540">Nuclease</keyword>
<protein>
    <recommendedName>
        <fullName evidence="4">ribonuclease T2</fullName>
        <ecNumber evidence="4">4.6.1.19</ecNumber>
    </recommendedName>
</protein>
<dbReference type="HOGENOM" id="CLU_037966_0_0_1"/>
<organism evidence="14 15">
    <name type="scientific">Phaeoacremonium minimum (strain UCR-PA7)</name>
    <name type="common">Esca disease fungus</name>
    <name type="synonym">Togninia minima</name>
    <dbReference type="NCBI Taxonomy" id="1286976"/>
    <lineage>
        <taxon>Eukaryota</taxon>
        <taxon>Fungi</taxon>
        <taxon>Dikarya</taxon>
        <taxon>Ascomycota</taxon>
        <taxon>Pezizomycotina</taxon>
        <taxon>Sordariomycetes</taxon>
        <taxon>Sordariomycetidae</taxon>
        <taxon>Togniniales</taxon>
        <taxon>Togniniaceae</taxon>
        <taxon>Phaeoacremonium</taxon>
    </lineage>
</organism>
<dbReference type="GO" id="GO:0005576">
    <property type="term" value="C:extracellular region"/>
    <property type="evidence" value="ECO:0007669"/>
    <property type="project" value="TreeGrafter"/>
</dbReference>
<dbReference type="KEGG" id="tmn:UCRPA7_7920"/>
<dbReference type="Pfam" id="PF00445">
    <property type="entry name" value="Ribonuclease_T2"/>
    <property type="match status" value="1"/>
</dbReference>
<keyword evidence="8" id="KW-0732">Signal</keyword>
<dbReference type="InterPro" id="IPR001568">
    <property type="entry name" value="RNase_T2-like"/>
</dbReference>
<evidence type="ECO:0000256" key="12">
    <source>
        <dbReference type="RuleBase" id="RU004328"/>
    </source>
</evidence>
<dbReference type="AlphaFoldDB" id="R8BBH8"/>
<evidence type="ECO:0000256" key="5">
    <source>
        <dbReference type="ARBA" id="ARBA00022490"/>
    </source>
</evidence>
<dbReference type="Pfam" id="PF25488">
    <property type="entry name" value="RNaseT2L_C"/>
    <property type="match status" value="1"/>
</dbReference>
<dbReference type="GO" id="GO:0033897">
    <property type="term" value="F:ribonuclease T2 activity"/>
    <property type="evidence" value="ECO:0007669"/>
    <property type="project" value="UniProtKB-EC"/>
</dbReference>
<dbReference type="Proteomes" id="UP000014074">
    <property type="component" value="Unassembled WGS sequence"/>
</dbReference>
<evidence type="ECO:0000256" key="11">
    <source>
        <dbReference type="ARBA" id="ARBA00025494"/>
    </source>
</evidence>
<evidence type="ECO:0000259" key="13">
    <source>
        <dbReference type="Pfam" id="PF25488"/>
    </source>
</evidence>
<keyword evidence="5" id="KW-0963">Cytoplasm</keyword>
<dbReference type="PROSITE" id="PS00531">
    <property type="entry name" value="RNASE_T2_2"/>
    <property type="match status" value="1"/>
</dbReference>
<comment type="subcellular location">
    <subcellularLocation>
        <location evidence="2">Cytoplasm</location>
    </subcellularLocation>
    <subcellularLocation>
        <location evidence="1">Vacuole lumen</location>
    </subcellularLocation>
</comment>
<dbReference type="OrthoDB" id="435754at2759"/>
<evidence type="ECO:0000256" key="9">
    <source>
        <dbReference type="ARBA" id="ARBA00022759"/>
    </source>
</evidence>